<dbReference type="PANTHER" id="PTHR48086">
    <property type="entry name" value="SODIUM/PROLINE SYMPORTER-RELATED"/>
    <property type="match status" value="1"/>
</dbReference>
<gene>
    <name evidence="12" type="primary">putP_2</name>
    <name evidence="12" type="ORF">NCTC11544_04381</name>
</gene>
<dbReference type="GO" id="GO:0006814">
    <property type="term" value="P:sodium ion transport"/>
    <property type="evidence" value="ECO:0007669"/>
    <property type="project" value="UniProtKB-KW"/>
</dbReference>
<evidence type="ECO:0000313" key="13">
    <source>
        <dbReference type="Proteomes" id="UP000255529"/>
    </source>
</evidence>
<dbReference type="Pfam" id="PF00474">
    <property type="entry name" value="SSF"/>
    <property type="match status" value="1"/>
</dbReference>
<reference evidence="12 13" key="1">
    <citation type="submission" date="2018-06" db="EMBL/GenBank/DDBJ databases">
        <authorList>
            <consortium name="Pathogen Informatics"/>
            <person name="Doyle S."/>
        </authorList>
    </citation>
    <scope>NUCLEOTIDE SEQUENCE [LARGE SCALE GENOMIC DNA]</scope>
    <source>
        <strain evidence="12 13">NCTC11544</strain>
    </source>
</reference>
<name>A0A380AKQ9_9GAMM</name>
<evidence type="ECO:0000256" key="3">
    <source>
        <dbReference type="ARBA" id="ARBA00022448"/>
    </source>
</evidence>
<dbReference type="GO" id="GO:0015293">
    <property type="term" value="F:symporter activity"/>
    <property type="evidence" value="ECO:0007669"/>
    <property type="project" value="UniProtKB-KW"/>
</dbReference>
<dbReference type="PANTHER" id="PTHR48086:SF7">
    <property type="entry name" value="SODIUM-SOLUTE SYMPORTER-RELATED"/>
    <property type="match status" value="1"/>
</dbReference>
<evidence type="ECO:0000256" key="9">
    <source>
        <dbReference type="ARBA" id="ARBA00023201"/>
    </source>
</evidence>
<comment type="subcellular location">
    <subcellularLocation>
        <location evidence="1">Membrane</location>
        <topology evidence="1">Multi-pass membrane protein</topology>
    </subcellularLocation>
</comment>
<keyword evidence="8 11" id="KW-0472">Membrane</keyword>
<keyword evidence="7" id="KW-0915">Sodium</keyword>
<feature type="transmembrane region" description="Helical" evidence="11">
    <location>
        <begin position="147"/>
        <end position="166"/>
    </location>
</feature>
<evidence type="ECO:0000256" key="1">
    <source>
        <dbReference type="ARBA" id="ARBA00004141"/>
    </source>
</evidence>
<dbReference type="GO" id="GO:0005886">
    <property type="term" value="C:plasma membrane"/>
    <property type="evidence" value="ECO:0007669"/>
    <property type="project" value="TreeGrafter"/>
</dbReference>
<proteinExistence type="inferred from homology"/>
<keyword evidence="9" id="KW-0406">Ion transport</keyword>
<feature type="transmembrane region" description="Helical" evidence="11">
    <location>
        <begin position="354"/>
        <end position="373"/>
    </location>
</feature>
<sequence>MVIDLSLIGLYLLLVLGVGWLGWKRAKTRDDYAVAGRRLAPLMFTGTMATTVLGGAATMGSMGLGYQYGISGLWLATSLGMGLIGLSLFLVTPLLKLNLHTVTQVLAIRYRPRVRLLGAAIMMVYDLMVAVTSIIAIGSIIEVLLGIPFLYAIWIGGGVVVIYVFLGGMWSLTMTDIFQFTMMTVGILFILMPASIIHAGGWQNMQDILPEGFFSLNNIGLPNIVTYFLIYCLGMFIGQDIWQRMFTARSAGVARWGGFVAGVYCIVWGVMGAVIGMSCRVFLPDIGNPDAVFMSAVQTVLPVGLRGIVIAASLAALMSTASACMMATSTLFVYDIYAALFKKEKCSIKTDRCATLAFGFTILIIASLIGDVITALTVAYTILVGVLLVPLIGAICWQRSSTTGAISAMVSSAIIIIYFMARYGMQANSVTYYGLLANLVTFVTISLLWPDFRTPTPQN</sequence>
<feature type="transmembrane region" description="Helical" evidence="11">
    <location>
        <begin position="6"/>
        <end position="23"/>
    </location>
</feature>
<dbReference type="PROSITE" id="PS50283">
    <property type="entry name" value="NA_SOLUT_SYMP_3"/>
    <property type="match status" value="1"/>
</dbReference>
<protein>
    <submittedName>
        <fullName evidence="12">Proline permease</fullName>
    </submittedName>
</protein>
<dbReference type="InterPro" id="IPR050277">
    <property type="entry name" value="Sodium:Solute_Symporter"/>
</dbReference>
<feature type="transmembrane region" description="Helical" evidence="11">
    <location>
        <begin position="430"/>
        <end position="449"/>
    </location>
</feature>
<keyword evidence="6 11" id="KW-1133">Transmembrane helix</keyword>
<dbReference type="Proteomes" id="UP000255529">
    <property type="component" value="Unassembled WGS sequence"/>
</dbReference>
<keyword evidence="5" id="KW-0769">Symport</keyword>
<feature type="transmembrane region" description="Helical" evidence="11">
    <location>
        <begin position="259"/>
        <end position="283"/>
    </location>
</feature>
<feature type="transmembrane region" description="Helical" evidence="11">
    <location>
        <begin position="404"/>
        <end position="424"/>
    </location>
</feature>
<feature type="transmembrane region" description="Helical" evidence="11">
    <location>
        <begin position="303"/>
        <end position="334"/>
    </location>
</feature>
<dbReference type="InterPro" id="IPR001734">
    <property type="entry name" value="Na/solute_symporter"/>
</dbReference>
<comment type="similarity">
    <text evidence="2 10">Belongs to the sodium:solute symporter (SSF) (TC 2.A.21) family.</text>
</comment>
<evidence type="ECO:0000256" key="8">
    <source>
        <dbReference type="ARBA" id="ARBA00023136"/>
    </source>
</evidence>
<feature type="transmembrane region" description="Helical" evidence="11">
    <location>
        <begin position="116"/>
        <end position="141"/>
    </location>
</feature>
<dbReference type="CDD" id="cd11479">
    <property type="entry name" value="SLC5sbd_u3"/>
    <property type="match status" value="1"/>
</dbReference>
<feature type="transmembrane region" description="Helical" evidence="11">
    <location>
        <begin position="178"/>
        <end position="199"/>
    </location>
</feature>
<evidence type="ECO:0000313" key="12">
    <source>
        <dbReference type="EMBL" id="SUI82882.1"/>
    </source>
</evidence>
<keyword evidence="4 11" id="KW-0812">Transmembrane</keyword>
<evidence type="ECO:0000256" key="10">
    <source>
        <dbReference type="RuleBase" id="RU362091"/>
    </source>
</evidence>
<feature type="transmembrane region" description="Helical" evidence="11">
    <location>
        <begin position="72"/>
        <end position="95"/>
    </location>
</feature>
<dbReference type="AlphaFoldDB" id="A0A380AKQ9"/>
<evidence type="ECO:0000256" key="6">
    <source>
        <dbReference type="ARBA" id="ARBA00022989"/>
    </source>
</evidence>
<evidence type="ECO:0000256" key="2">
    <source>
        <dbReference type="ARBA" id="ARBA00006434"/>
    </source>
</evidence>
<dbReference type="Gene3D" id="1.20.1730.10">
    <property type="entry name" value="Sodium/glucose cotransporter"/>
    <property type="match status" value="1"/>
</dbReference>
<evidence type="ECO:0000256" key="5">
    <source>
        <dbReference type="ARBA" id="ARBA00022847"/>
    </source>
</evidence>
<keyword evidence="9" id="KW-0739">Sodium transport</keyword>
<evidence type="ECO:0000256" key="11">
    <source>
        <dbReference type="SAM" id="Phobius"/>
    </source>
</evidence>
<accession>A0A380AKQ9</accession>
<feature type="transmembrane region" description="Helical" evidence="11">
    <location>
        <begin position="379"/>
        <end position="397"/>
    </location>
</feature>
<feature type="transmembrane region" description="Helical" evidence="11">
    <location>
        <begin position="219"/>
        <end position="238"/>
    </location>
</feature>
<organism evidence="12 13">
    <name type="scientific">Serratia quinivorans</name>
    <dbReference type="NCBI Taxonomy" id="137545"/>
    <lineage>
        <taxon>Bacteria</taxon>
        <taxon>Pseudomonadati</taxon>
        <taxon>Pseudomonadota</taxon>
        <taxon>Gammaproteobacteria</taxon>
        <taxon>Enterobacterales</taxon>
        <taxon>Yersiniaceae</taxon>
        <taxon>Serratia</taxon>
    </lineage>
</organism>
<keyword evidence="3" id="KW-0813">Transport</keyword>
<dbReference type="EMBL" id="UGYN01000002">
    <property type="protein sequence ID" value="SUI82882.1"/>
    <property type="molecule type" value="Genomic_DNA"/>
</dbReference>
<feature type="transmembrane region" description="Helical" evidence="11">
    <location>
        <begin position="44"/>
        <end position="66"/>
    </location>
</feature>
<dbReference type="RefSeq" id="WP_115184303.1">
    <property type="nucleotide sequence ID" value="NZ_CAMKUF010000001.1"/>
</dbReference>
<evidence type="ECO:0000256" key="7">
    <source>
        <dbReference type="ARBA" id="ARBA00023053"/>
    </source>
</evidence>
<dbReference type="InterPro" id="IPR038377">
    <property type="entry name" value="Na/Glc_symporter_sf"/>
</dbReference>
<evidence type="ECO:0000256" key="4">
    <source>
        <dbReference type="ARBA" id="ARBA00022692"/>
    </source>
</evidence>